<feature type="region of interest" description="Disordered" evidence="1">
    <location>
        <begin position="190"/>
        <end position="217"/>
    </location>
</feature>
<dbReference type="AlphaFoldDB" id="A0A182T0U8"/>
<dbReference type="VEuPathDB" id="VectorBase:AMAM017339"/>
<evidence type="ECO:0000256" key="1">
    <source>
        <dbReference type="SAM" id="MobiDB-lite"/>
    </source>
</evidence>
<dbReference type="EnsemblMetazoa" id="AMAM017339-RA">
    <property type="protein sequence ID" value="AMAM017339-PA"/>
    <property type="gene ID" value="AMAM017339"/>
</dbReference>
<keyword evidence="3" id="KW-1185">Reference proteome</keyword>
<evidence type="ECO:0000313" key="3">
    <source>
        <dbReference type="Proteomes" id="UP000075901"/>
    </source>
</evidence>
<sequence length="217" mass="23980">MHGAGHLPTTPNLNIKNPVRNGSARAENWDPTRLSGLENGLLGLNSRVNAVIWARSAPDIDNIDVICFGHLLFEMCAGYELTSPQPTPGHYQLDLERYPQVLGDCVESNPRYYANSRVSLRQVVDVLQMIFESPDGRYPTVEELVLCDIFRNIDLREMRGTCVPSFKHGLSSSTLSLLNAVRRRQGAILSGSYSEGSSPCTPPSTPRDRKTGIKKAL</sequence>
<dbReference type="Proteomes" id="UP000075901">
    <property type="component" value="Unassembled WGS sequence"/>
</dbReference>
<evidence type="ECO:0000313" key="2">
    <source>
        <dbReference type="EnsemblMetazoa" id="AMAM017339-PA"/>
    </source>
</evidence>
<accession>A0A182T0U8</accession>
<feature type="region of interest" description="Disordered" evidence="1">
    <location>
        <begin position="1"/>
        <end position="28"/>
    </location>
</feature>
<reference evidence="3" key="1">
    <citation type="submission" date="2013-09" db="EMBL/GenBank/DDBJ databases">
        <title>The Genome Sequence of Anopheles maculatus species B.</title>
        <authorList>
            <consortium name="The Broad Institute Genomics Platform"/>
            <person name="Neafsey D.E."/>
            <person name="Besansky N."/>
            <person name="Howell P."/>
            <person name="Walton C."/>
            <person name="Young S.K."/>
            <person name="Zeng Q."/>
            <person name="Gargeya S."/>
            <person name="Fitzgerald M."/>
            <person name="Haas B."/>
            <person name="Abouelleil A."/>
            <person name="Allen A.W."/>
            <person name="Alvarado L."/>
            <person name="Arachchi H.M."/>
            <person name="Berlin A.M."/>
            <person name="Chapman S.B."/>
            <person name="Gainer-Dewar J."/>
            <person name="Goldberg J."/>
            <person name="Griggs A."/>
            <person name="Gujja S."/>
            <person name="Hansen M."/>
            <person name="Howarth C."/>
            <person name="Imamovic A."/>
            <person name="Ireland A."/>
            <person name="Larimer J."/>
            <person name="McCowan C."/>
            <person name="Murphy C."/>
            <person name="Pearson M."/>
            <person name="Poon T.W."/>
            <person name="Priest M."/>
            <person name="Roberts A."/>
            <person name="Saif S."/>
            <person name="Shea T."/>
            <person name="Sisk P."/>
            <person name="Sykes S."/>
            <person name="Wortman J."/>
            <person name="Nusbaum C."/>
            <person name="Birren B."/>
        </authorList>
    </citation>
    <scope>NUCLEOTIDE SEQUENCE [LARGE SCALE GENOMIC DNA]</scope>
    <source>
        <strain evidence="3">maculatus3</strain>
    </source>
</reference>
<reference evidence="2" key="2">
    <citation type="submission" date="2020-05" db="UniProtKB">
        <authorList>
            <consortium name="EnsemblMetazoa"/>
        </authorList>
    </citation>
    <scope>IDENTIFICATION</scope>
    <source>
        <strain evidence="2">maculatus3</strain>
    </source>
</reference>
<proteinExistence type="predicted"/>
<evidence type="ECO:0008006" key="4">
    <source>
        <dbReference type="Google" id="ProtNLM"/>
    </source>
</evidence>
<protein>
    <recommendedName>
        <fullName evidence="4">Protein kinase domain-containing protein</fullName>
    </recommendedName>
</protein>
<name>A0A182T0U8_9DIPT</name>
<organism evidence="2 3">
    <name type="scientific">Anopheles maculatus</name>
    <dbReference type="NCBI Taxonomy" id="74869"/>
    <lineage>
        <taxon>Eukaryota</taxon>
        <taxon>Metazoa</taxon>
        <taxon>Ecdysozoa</taxon>
        <taxon>Arthropoda</taxon>
        <taxon>Hexapoda</taxon>
        <taxon>Insecta</taxon>
        <taxon>Pterygota</taxon>
        <taxon>Neoptera</taxon>
        <taxon>Endopterygota</taxon>
        <taxon>Diptera</taxon>
        <taxon>Nematocera</taxon>
        <taxon>Culicoidea</taxon>
        <taxon>Culicidae</taxon>
        <taxon>Anophelinae</taxon>
        <taxon>Anopheles</taxon>
        <taxon>Anopheles maculatus group</taxon>
    </lineage>
</organism>